<dbReference type="PANTHER" id="PTHR24413">
    <property type="entry name" value="SPECKLE-TYPE POZ PROTEIN"/>
    <property type="match status" value="1"/>
</dbReference>
<dbReference type="InterPro" id="IPR000210">
    <property type="entry name" value="BTB/POZ_dom"/>
</dbReference>
<name>A0A0K0FFU8_STRVS</name>
<evidence type="ECO:0000259" key="1">
    <source>
        <dbReference type="PROSITE" id="PS50097"/>
    </source>
</evidence>
<dbReference type="Pfam" id="PF00651">
    <property type="entry name" value="BTB"/>
    <property type="match status" value="1"/>
</dbReference>
<evidence type="ECO:0000313" key="3">
    <source>
        <dbReference type="WBParaSite" id="SVE_0774400.1"/>
    </source>
</evidence>
<dbReference type="PROSITE" id="PS50097">
    <property type="entry name" value="BTB"/>
    <property type="match status" value="1"/>
</dbReference>
<dbReference type="AlphaFoldDB" id="A0A0K0FFU8"/>
<evidence type="ECO:0000313" key="2">
    <source>
        <dbReference type="Proteomes" id="UP000035680"/>
    </source>
</evidence>
<dbReference type="SUPFAM" id="SSF49599">
    <property type="entry name" value="TRAF domain-like"/>
    <property type="match status" value="1"/>
</dbReference>
<dbReference type="InterPro" id="IPR011333">
    <property type="entry name" value="SKP1/BTB/POZ_sf"/>
</dbReference>
<sequence>MHQRRKRRRNGISGVQNFSYRSEKTGEVITSPTLKKPDKIKVKVRFSILNDKEEENIAFGDSEFIKKEFLLDESNGLLVNDKLTVLFEGEIITFKSDNQYNQETSRKSTLSKSKLSLEYGNISDSPLFTDCIIKVGDTEIKVHKAVLAARSLVFHNILSSPLEESLTNVIEIKDFPVEVVREMLKYIYTNEVSNIQNMASKILVNANKFN</sequence>
<dbReference type="Gene3D" id="2.60.210.10">
    <property type="entry name" value="Apoptosis, Tumor Necrosis Factor Receptor Associated Protein 2, Chain A"/>
    <property type="match status" value="1"/>
</dbReference>
<proteinExistence type="predicted"/>
<dbReference type="STRING" id="75913.A0A0K0FFU8"/>
<accession>A0A0K0FFU8</accession>
<dbReference type="Proteomes" id="UP000035680">
    <property type="component" value="Unassembled WGS sequence"/>
</dbReference>
<protein>
    <submittedName>
        <fullName evidence="3">Speckle-type POZ protein-like (inferred by orthology to a human protein)</fullName>
    </submittedName>
</protein>
<keyword evidence="2" id="KW-1185">Reference proteome</keyword>
<dbReference type="SUPFAM" id="SSF54695">
    <property type="entry name" value="POZ domain"/>
    <property type="match status" value="1"/>
</dbReference>
<dbReference type="SMART" id="SM00225">
    <property type="entry name" value="BTB"/>
    <property type="match status" value="1"/>
</dbReference>
<organism evidence="2 3">
    <name type="scientific">Strongyloides venezuelensis</name>
    <name type="common">Threadworm</name>
    <dbReference type="NCBI Taxonomy" id="75913"/>
    <lineage>
        <taxon>Eukaryota</taxon>
        <taxon>Metazoa</taxon>
        <taxon>Ecdysozoa</taxon>
        <taxon>Nematoda</taxon>
        <taxon>Chromadorea</taxon>
        <taxon>Rhabditida</taxon>
        <taxon>Tylenchina</taxon>
        <taxon>Panagrolaimomorpha</taxon>
        <taxon>Strongyloidoidea</taxon>
        <taxon>Strongyloididae</taxon>
        <taxon>Strongyloides</taxon>
    </lineage>
</organism>
<reference evidence="3" key="2">
    <citation type="submission" date="2015-08" db="UniProtKB">
        <authorList>
            <consortium name="WormBaseParasite"/>
        </authorList>
    </citation>
    <scope>IDENTIFICATION</scope>
</reference>
<feature type="domain" description="BTB" evidence="1">
    <location>
        <begin position="129"/>
        <end position="196"/>
    </location>
</feature>
<dbReference type="Gene3D" id="3.30.710.10">
    <property type="entry name" value="Potassium Channel Kv1.1, Chain A"/>
    <property type="match status" value="1"/>
</dbReference>
<reference evidence="2" key="1">
    <citation type="submission" date="2014-07" db="EMBL/GenBank/DDBJ databases">
        <authorList>
            <person name="Martin A.A"/>
            <person name="De Silva N."/>
        </authorList>
    </citation>
    <scope>NUCLEOTIDE SEQUENCE</scope>
</reference>
<dbReference type="InterPro" id="IPR008974">
    <property type="entry name" value="TRAF-like"/>
</dbReference>
<dbReference type="WBParaSite" id="SVE_0774400.1">
    <property type="protein sequence ID" value="SVE_0774400.1"/>
    <property type="gene ID" value="SVE_0774400"/>
</dbReference>
<dbReference type="CDD" id="cd18186">
    <property type="entry name" value="BTB_POZ_ZBTB_KLHL-like"/>
    <property type="match status" value="1"/>
</dbReference>